<evidence type="ECO:0000256" key="1">
    <source>
        <dbReference type="ARBA" id="ARBA00022884"/>
    </source>
</evidence>
<evidence type="ECO:0000256" key="2">
    <source>
        <dbReference type="PROSITE-ProRule" id="PRU00332"/>
    </source>
</evidence>
<gene>
    <name evidence="4" type="ORF">BaOVIS_005350</name>
</gene>
<evidence type="ECO:0000259" key="3">
    <source>
        <dbReference type="PROSITE" id="PS50961"/>
    </source>
</evidence>
<protein>
    <submittedName>
        <fullName evidence="4">La domain-containing, putative</fullName>
    </submittedName>
</protein>
<dbReference type="Pfam" id="PF05383">
    <property type="entry name" value="La"/>
    <property type="match status" value="1"/>
</dbReference>
<dbReference type="OrthoDB" id="409625at2759"/>
<dbReference type="Pfam" id="PF11523">
    <property type="entry name" value="DUF3223"/>
    <property type="match status" value="1"/>
</dbReference>
<keyword evidence="1 2" id="KW-0694">RNA-binding</keyword>
<dbReference type="AlphaFoldDB" id="A0A9W5T8V0"/>
<keyword evidence="5" id="KW-1185">Reference proteome</keyword>
<reference evidence="4" key="1">
    <citation type="submission" date="2019-12" db="EMBL/GenBank/DDBJ databases">
        <title>Genome sequence of Babesia ovis.</title>
        <authorList>
            <person name="Yamagishi J."/>
            <person name="Sevinc F."/>
            <person name="Xuan X."/>
        </authorList>
    </citation>
    <scope>NUCLEOTIDE SEQUENCE</scope>
    <source>
        <strain evidence="4">Selcuk</strain>
    </source>
</reference>
<dbReference type="Gene3D" id="3.10.450.40">
    <property type="match status" value="1"/>
</dbReference>
<dbReference type="EMBL" id="BLIY01000004">
    <property type="protein sequence ID" value="GFE53131.1"/>
    <property type="molecule type" value="Genomic_DNA"/>
</dbReference>
<feature type="domain" description="HTH La-type RNA-binding" evidence="3">
    <location>
        <begin position="53"/>
        <end position="151"/>
    </location>
</feature>
<evidence type="ECO:0000313" key="5">
    <source>
        <dbReference type="Proteomes" id="UP001057455"/>
    </source>
</evidence>
<dbReference type="Proteomes" id="UP001057455">
    <property type="component" value="Unassembled WGS sequence"/>
</dbReference>
<organism evidence="4 5">
    <name type="scientific">Babesia ovis</name>
    <dbReference type="NCBI Taxonomy" id="5869"/>
    <lineage>
        <taxon>Eukaryota</taxon>
        <taxon>Sar</taxon>
        <taxon>Alveolata</taxon>
        <taxon>Apicomplexa</taxon>
        <taxon>Aconoidasida</taxon>
        <taxon>Piroplasmida</taxon>
        <taxon>Babesiidae</taxon>
        <taxon>Babesia</taxon>
    </lineage>
</organism>
<proteinExistence type="predicted"/>
<name>A0A9W5T8V0_BABOV</name>
<accession>A0A9W5T8V0</accession>
<dbReference type="GO" id="GO:0003723">
    <property type="term" value="F:RNA binding"/>
    <property type="evidence" value="ECO:0007669"/>
    <property type="project" value="UniProtKB-UniRule"/>
</dbReference>
<comment type="caution">
    <text evidence="4">The sequence shown here is derived from an EMBL/GenBank/DDBJ whole genome shotgun (WGS) entry which is preliminary data.</text>
</comment>
<dbReference type="InterPro" id="IPR036388">
    <property type="entry name" value="WH-like_DNA-bd_sf"/>
</dbReference>
<dbReference type="SUPFAM" id="SSF46785">
    <property type="entry name" value="Winged helix' DNA-binding domain"/>
    <property type="match status" value="1"/>
</dbReference>
<dbReference type="InterPro" id="IPR036390">
    <property type="entry name" value="WH_DNA-bd_sf"/>
</dbReference>
<dbReference type="InterPro" id="IPR006630">
    <property type="entry name" value="La_HTH"/>
</dbReference>
<sequence length="415" mass="46964">MTEAEAPKRPLSHSEDEVIDVKKRMVGEPSGEVEVLLGKPRVTDEEFKVILSKATPAQRLRFIQRQISHYLSDENLSRDNFYHQKFQEASSREGIEHVMELKYILSAKRMLDIKATPEDVKEVLSTHPLNGISIEEISGTLYVKKTNGLPRYEGRKLFEKKKKFGETQETYHAAGPILFISNIPSTVKEWQQVKDAIQENQQVRVRFISPVSDSGCCFAWVCKSPESMSAVKNLSPVLEGTTLKVSLVDSDDKYKEFITTLKPSILNSRNKDLQRVHSEIISSPLDINGVLVRNFGSLRPLFNGLLESCDNGTKIALDSQAGILLQFVLDFHPRKSEKLCKSQRSLCGFEVAMGTFKEGSKKKCFMVVTKDNSTGQEYKEDFSISKCLESLRLMAHTIPKTDKRDFVKSLSFTTQ</sequence>
<dbReference type="Gene3D" id="1.10.10.10">
    <property type="entry name" value="Winged helix-like DNA-binding domain superfamily/Winged helix DNA-binding domain"/>
    <property type="match status" value="1"/>
</dbReference>
<evidence type="ECO:0000313" key="4">
    <source>
        <dbReference type="EMBL" id="GFE53131.1"/>
    </source>
</evidence>
<dbReference type="PROSITE" id="PS50961">
    <property type="entry name" value="HTH_LA"/>
    <property type="match status" value="1"/>
</dbReference>